<dbReference type="Pfam" id="PF08222">
    <property type="entry name" value="HTH_CodY"/>
    <property type="match status" value="1"/>
</dbReference>
<evidence type="ECO:0000259" key="9">
    <source>
        <dbReference type="Pfam" id="PF08222"/>
    </source>
</evidence>
<evidence type="ECO:0000256" key="2">
    <source>
        <dbReference type="ARBA" id="ARBA00022491"/>
    </source>
</evidence>
<evidence type="ECO:0000313" key="10">
    <source>
        <dbReference type="EMBL" id="MBB6446863.1"/>
    </source>
</evidence>
<comment type="caution">
    <text evidence="10">The sequence shown here is derived from an EMBL/GenBank/DDBJ whole genome shotgun (WGS) entry which is preliminary data.</text>
</comment>
<organism evidence="10 11">
    <name type="scientific">Bacillus benzoevorans</name>
    <dbReference type="NCBI Taxonomy" id="1456"/>
    <lineage>
        <taxon>Bacteria</taxon>
        <taxon>Bacillati</taxon>
        <taxon>Bacillota</taxon>
        <taxon>Bacilli</taxon>
        <taxon>Bacillales</taxon>
        <taxon>Bacillaceae</taxon>
        <taxon>Bacillus</taxon>
    </lineage>
</organism>
<keyword evidence="2" id="KW-0678">Repressor</keyword>
<keyword evidence="4" id="KW-0805">Transcription regulation</keyword>
<dbReference type="Pfam" id="PF06018">
    <property type="entry name" value="CodY"/>
    <property type="match status" value="1"/>
</dbReference>
<dbReference type="AlphaFoldDB" id="A0A7X0LWL9"/>
<dbReference type="PANTHER" id="PTHR40062:SF1">
    <property type="entry name" value="GLOBAL TRANSCRIPTIONAL REGULATOR CODY"/>
    <property type="match status" value="1"/>
</dbReference>
<dbReference type="InterPro" id="IPR036388">
    <property type="entry name" value="WH-like_DNA-bd_sf"/>
</dbReference>
<keyword evidence="6" id="KW-0804">Transcription</keyword>
<sequence length="266" mass="29834">MNLLAKARNINDLIKKNINHQDIFIEMSELLSELTQSNVYMISSQDTLLGYNIKQPIAHDWMQQGLENHPSPETSVHHLFSLHEVFAGQNSNREDLTIPVNDKDLFERSKLTAVVSIIGGRECFGTIVMNRLHEPFCEDDIVLAEYVATLLGLKLRRRKAKGQEKEARSMMKAQKVIHTLTHSELAAVGIVLQELNGKAGLIVTSKVAKKYSISRSILIVALRKLKTAGIIESHSLGVKGTYIKILNEKILEAVTVTHRDLSNEYA</sequence>
<evidence type="ECO:0000256" key="5">
    <source>
        <dbReference type="ARBA" id="ARBA00023125"/>
    </source>
</evidence>
<dbReference type="InterPro" id="IPR010312">
    <property type="entry name" value="Transc_reg_CodY_N"/>
</dbReference>
<name>A0A7X0LWL9_9BACI</name>
<dbReference type="SUPFAM" id="SSF46785">
    <property type="entry name" value="Winged helix' DNA-binding domain"/>
    <property type="match status" value="1"/>
</dbReference>
<evidence type="ECO:0000256" key="3">
    <source>
        <dbReference type="ARBA" id="ARBA00022553"/>
    </source>
</evidence>
<dbReference type="PANTHER" id="PTHR40062">
    <property type="entry name" value="GTP-SENSING TRANSCRIPTIONAL PLEIOTROPIC REPRESSOR CODY"/>
    <property type="match status" value="1"/>
</dbReference>
<evidence type="ECO:0000256" key="7">
    <source>
        <dbReference type="ARBA" id="ARBA00034538"/>
    </source>
</evidence>
<dbReference type="Gene3D" id="1.10.10.10">
    <property type="entry name" value="Winged helix-like DNA-binding domain superfamily/Winged helix DNA-binding domain"/>
    <property type="match status" value="1"/>
</dbReference>
<protein>
    <recommendedName>
        <fullName evidence="7">Global transcriptional regulator CodY</fullName>
    </recommendedName>
</protein>
<feature type="domain" description="Global transcriptional regulator CodY C-terminal" evidence="9">
    <location>
        <begin position="200"/>
        <end position="253"/>
    </location>
</feature>
<evidence type="ECO:0000256" key="6">
    <source>
        <dbReference type="ARBA" id="ARBA00023163"/>
    </source>
</evidence>
<dbReference type="EMBL" id="JACHGK010000014">
    <property type="protein sequence ID" value="MBB6446863.1"/>
    <property type="molecule type" value="Genomic_DNA"/>
</dbReference>
<dbReference type="PIRSF" id="PIRSF011572">
    <property type="entry name" value="GTP_sensing_CodY"/>
    <property type="match status" value="1"/>
</dbReference>
<dbReference type="GO" id="GO:0003700">
    <property type="term" value="F:DNA-binding transcription factor activity"/>
    <property type="evidence" value="ECO:0007669"/>
    <property type="project" value="InterPro"/>
</dbReference>
<evidence type="ECO:0000259" key="8">
    <source>
        <dbReference type="Pfam" id="PF06018"/>
    </source>
</evidence>
<evidence type="ECO:0000313" key="11">
    <source>
        <dbReference type="Proteomes" id="UP000531594"/>
    </source>
</evidence>
<keyword evidence="1" id="KW-0963">Cytoplasm</keyword>
<evidence type="ECO:0000256" key="4">
    <source>
        <dbReference type="ARBA" id="ARBA00023015"/>
    </source>
</evidence>
<dbReference type="InterPro" id="IPR036390">
    <property type="entry name" value="WH_DNA-bd_sf"/>
</dbReference>
<accession>A0A7X0LWL9</accession>
<dbReference type="RefSeq" id="WP_184528256.1">
    <property type="nucleotide sequence ID" value="NZ_JACHGK010000014.1"/>
</dbReference>
<dbReference type="GO" id="GO:0005525">
    <property type="term" value="F:GTP binding"/>
    <property type="evidence" value="ECO:0007669"/>
    <property type="project" value="InterPro"/>
</dbReference>
<evidence type="ECO:0000256" key="1">
    <source>
        <dbReference type="ARBA" id="ARBA00022490"/>
    </source>
</evidence>
<feature type="domain" description="Global transcriptional regulator CodY N-terminal" evidence="8">
    <location>
        <begin position="2"/>
        <end position="174"/>
    </location>
</feature>
<reference evidence="10 11" key="1">
    <citation type="submission" date="2020-08" db="EMBL/GenBank/DDBJ databases">
        <title>Genomic Encyclopedia of Type Strains, Phase IV (KMG-IV): sequencing the most valuable type-strain genomes for metagenomic binning, comparative biology and taxonomic classification.</title>
        <authorList>
            <person name="Goeker M."/>
        </authorList>
    </citation>
    <scope>NUCLEOTIDE SEQUENCE [LARGE SCALE GENOMIC DNA]</scope>
    <source>
        <strain evidence="10 11">DSM 5391</strain>
    </source>
</reference>
<gene>
    <name evidence="10" type="ORF">HNR53_003528</name>
</gene>
<dbReference type="Proteomes" id="UP000531594">
    <property type="component" value="Unassembled WGS sequence"/>
</dbReference>
<dbReference type="GO" id="GO:0045892">
    <property type="term" value="P:negative regulation of DNA-templated transcription"/>
    <property type="evidence" value="ECO:0007669"/>
    <property type="project" value="InterPro"/>
</dbReference>
<proteinExistence type="predicted"/>
<keyword evidence="11" id="KW-1185">Reference proteome</keyword>
<dbReference type="InterPro" id="IPR029016">
    <property type="entry name" value="GAF-like_dom_sf"/>
</dbReference>
<dbReference type="InterPro" id="IPR013198">
    <property type="entry name" value="GTP_trans_reg_CodY_C"/>
</dbReference>
<dbReference type="InterPro" id="IPR014154">
    <property type="entry name" value="CodY"/>
</dbReference>
<dbReference type="GO" id="GO:0003677">
    <property type="term" value="F:DNA binding"/>
    <property type="evidence" value="ECO:0007669"/>
    <property type="project" value="UniProtKB-KW"/>
</dbReference>
<keyword evidence="3" id="KW-0597">Phosphoprotein</keyword>
<keyword evidence="5" id="KW-0238">DNA-binding</keyword>
<dbReference type="Gene3D" id="3.30.450.40">
    <property type="match status" value="1"/>
</dbReference>